<name>A0ABN6XJ51_9MICO</name>
<gene>
    <name evidence="7" type="ORF">GCM10025866_08410</name>
</gene>
<dbReference type="InterPro" id="IPR006680">
    <property type="entry name" value="Amidohydro-rel"/>
</dbReference>
<evidence type="ECO:0000256" key="1">
    <source>
        <dbReference type="ARBA" id="ARBA00010716"/>
    </source>
</evidence>
<sequence>MTGTVLLAGATAVDADGVRPNVWLLADGGVIAAIGPAGAEPELPPGCERIDATGLSLVPGFLDLHAHGGGGHSYDTGDALAGFASHRAHGTAATLLSLVAAPVDELAARLGALREMSRDEPGILGVHLEGPFLSRERRGAHAEDLLAVPDPASIDRLLEAGAGVLRMVTIAPELPDAMEAIARLAAAGVLVAVGHTQADYERTRAAFDAGARVLTHTFNAMPGLGHRAPGPVAAAIDDPRVTLELILDGRHVHDALARLLFAAAPGRVALITDAMAAAAAGDGEYLLGGREVTVQEGTAVLRGTTTLAGSTLTQDAALRRAIAAGLDPAAAVGALTTAPAAALGLAGRRGRLAPGMPADLVLLDQDWRVVRVLPAGGARSRT</sequence>
<dbReference type="InterPro" id="IPR011059">
    <property type="entry name" value="Metal-dep_hydrolase_composite"/>
</dbReference>
<evidence type="ECO:0000313" key="7">
    <source>
        <dbReference type="EMBL" id="BDZ44932.1"/>
    </source>
</evidence>
<protein>
    <submittedName>
        <fullName evidence="7">N-acetylglucosamine-6-phosphate deacetylase</fullName>
    </submittedName>
</protein>
<dbReference type="SUPFAM" id="SSF51338">
    <property type="entry name" value="Composite domain of metallo-dependent hydrolases"/>
    <property type="match status" value="1"/>
</dbReference>
<dbReference type="RefSeq" id="WP_286278334.1">
    <property type="nucleotide sequence ID" value="NZ_AP027731.1"/>
</dbReference>
<dbReference type="NCBIfam" id="TIGR00221">
    <property type="entry name" value="nagA"/>
    <property type="match status" value="1"/>
</dbReference>
<keyword evidence="2" id="KW-0479">Metal-binding</keyword>
<dbReference type="PIRSF" id="PIRSF038994">
    <property type="entry name" value="NagA"/>
    <property type="match status" value="1"/>
</dbReference>
<dbReference type="InterPro" id="IPR032466">
    <property type="entry name" value="Metal_Hydrolase"/>
</dbReference>
<evidence type="ECO:0000256" key="2">
    <source>
        <dbReference type="ARBA" id="ARBA00022723"/>
    </source>
</evidence>
<dbReference type="SUPFAM" id="SSF51556">
    <property type="entry name" value="Metallo-dependent hydrolases"/>
    <property type="match status" value="1"/>
</dbReference>
<dbReference type="Gene3D" id="3.20.20.140">
    <property type="entry name" value="Metal-dependent hydrolases"/>
    <property type="match status" value="1"/>
</dbReference>
<proteinExistence type="inferred from homology"/>
<dbReference type="PANTHER" id="PTHR11113:SF14">
    <property type="entry name" value="N-ACETYLGLUCOSAMINE-6-PHOSPHATE DEACETYLASE"/>
    <property type="match status" value="1"/>
</dbReference>
<keyword evidence="8" id="KW-1185">Reference proteome</keyword>
<organism evidence="7 8">
    <name type="scientific">Naasia aerilata</name>
    <dbReference type="NCBI Taxonomy" id="1162966"/>
    <lineage>
        <taxon>Bacteria</taxon>
        <taxon>Bacillati</taxon>
        <taxon>Actinomycetota</taxon>
        <taxon>Actinomycetes</taxon>
        <taxon>Micrococcales</taxon>
        <taxon>Microbacteriaceae</taxon>
        <taxon>Naasia</taxon>
    </lineage>
</organism>
<dbReference type="InterPro" id="IPR003764">
    <property type="entry name" value="GlcNAc_6-P_deAcase"/>
</dbReference>
<evidence type="ECO:0000313" key="8">
    <source>
        <dbReference type="Proteomes" id="UP001321498"/>
    </source>
</evidence>
<dbReference type="Gene3D" id="2.30.40.10">
    <property type="entry name" value="Urease, subunit C, domain 1"/>
    <property type="match status" value="1"/>
</dbReference>
<evidence type="ECO:0000256" key="4">
    <source>
        <dbReference type="ARBA" id="ARBA00023277"/>
    </source>
</evidence>
<evidence type="ECO:0000256" key="5">
    <source>
        <dbReference type="PIRNR" id="PIRNR038994"/>
    </source>
</evidence>
<keyword evidence="3 5" id="KW-0378">Hydrolase</keyword>
<evidence type="ECO:0000256" key="3">
    <source>
        <dbReference type="ARBA" id="ARBA00022801"/>
    </source>
</evidence>
<comment type="similarity">
    <text evidence="1 5">Belongs to the metallo-dependent hydrolases superfamily. NagA family.</text>
</comment>
<dbReference type="EMBL" id="AP027731">
    <property type="protein sequence ID" value="BDZ44932.1"/>
    <property type="molecule type" value="Genomic_DNA"/>
</dbReference>
<evidence type="ECO:0000259" key="6">
    <source>
        <dbReference type="Pfam" id="PF01979"/>
    </source>
</evidence>
<feature type="domain" description="Amidohydrolase-related" evidence="6">
    <location>
        <begin position="57"/>
        <end position="365"/>
    </location>
</feature>
<reference evidence="8" key="1">
    <citation type="journal article" date="2019" name="Int. J. Syst. Evol. Microbiol.">
        <title>The Global Catalogue of Microorganisms (GCM) 10K type strain sequencing project: providing services to taxonomists for standard genome sequencing and annotation.</title>
        <authorList>
            <consortium name="The Broad Institute Genomics Platform"/>
            <consortium name="The Broad Institute Genome Sequencing Center for Infectious Disease"/>
            <person name="Wu L."/>
            <person name="Ma J."/>
        </authorList>
    </citation>
    <scope>NUCLEOTIDE SEQUENCE [LARGE SCALE GENOMIC DNA]</scope>
    <source>
        <strain evidence="8">NBRC 108725</strain>
    </source>
</reference>
<dbReference type="PANTHER" id="PTHR11113">
    <property type="entry name" value="N-ACETYLGLUCOSAMINE-6-PHOSPHATE DEACETYLASE"/>
    <property type="match status" value="1"/>
</dbReference>
<dbReference type="Pfam" id="PF01979">
    <property type="entry name" value="Amidohydro_1"/>
    <property type="match status" value="1"/>
</dbReference>
<accession>A0ABN6XJ51</accession>
<keyword evidence="4 5" id="KW-0119">Carbohydrate metabolism</keyword>
<dbReference type="Proteomes" id="UP001321498">
    <property type="component" value="Chromosome"/>
</dbReference>